<keyword evidence="2" id="KW-1185">Reference proteome</keyword>
<organism evidence="1 2">
    <name type="scientific">Artemia franciscana</name>
    <name type="common">Brine shrimp</name>
    <name type="synonym">Artemia sanfranciscana</name>
    <dbReference type="NCBI Taxonomy" id="6661"/>
    <lineage>
        <taxon>Eukaryota</taxon>
        <taxon>Metazoa</taxon>
        <taxon>Ecdysozoa</taxon>
        <taxon>Arthropoda</taxon>
        <taxon>Crustacea</taxon>
        <taxon>Branchiopoda</taxon>
        <taxon>Anostraca</taxon>
        <taxon>Artemiidae</taxon>
        <taxon>Artemia</taxon>
    </lineage>
</organism>
<sequence>MHEPSLVPSYRTMERIRQNVPEELSYVVEKAPENIAGLEAYDPDKERFVIFGGGLFVKKLGASGDVEQLVRTDRLVNEVYCDQWSVDDIKQFLIVNDASSSAVDNQRRPFFDACRLLSVMLGVGLTDHDKEWMVVENPADGSVYEDSRVLDLLQMATDASTALCVRAAMFRKTKHATGGSLASGFAKKFLLQKQWPMKDNAEQKKSTTDFYKSVHAASPVAILAMIAPKDLGHFAVFSPLCGMRGPMKVHASVSLRVGGPDQVAGGSMVSDALVVLKMLKSENILPLIKNTSLLGPLGLSHRKLREAGFRAHNAYQYYSGFHPYKVEGAHVPFDQRDPGCFPLVSELATIALTYYQGRTIANSPSLRTADASSEDASVSALWKTISLMRKSAPRDIIMTYYGAIKGQDVAQVLGKVIEADDANFDTEKTQLQNTINNALNSFGIPNFNIDLSPLTRQALIDSKENYEKIKDQILTGDK</sequence>
<reference evidence="1" key="1">
    <citation type="submission" date="2023-07" db="EMBL/GenBank/DDBJ databases">
        <title>Chromosome-level genome assembly of Artemia franciscana.</title>
        <authorList>
            <person name="Jo E."/>
        </authorList>
    </citation>
    <scope>NUCLEOTIDE SEQUENCE</scope>
    <source>
        <tissue evidence="1">Whole body</tissue>
    </source>
</reference>
<dbReference type="AlphaFoldDB" id="A0AA88IKC6"/>
<comment type="caution">
    <text evidence="1">The sequence shown here is derived from an EMBL/GenBank/DDBJ whole genome shotgun (WGS) entry which is preliminary data.</text>
</comment>
<accession>A0AA88IKC6</accession>
<evidence type="ECO:0000313" key="1">
    <source>
        <dbReference type="EMBL" id="KAK2723307.1"/>
    </source>
</evidence>
<name>A0AA88IKC6_ARTSF</name>
<protein>
    <submittedName>
        <fullName evidence="1">Uncharacterized protein</fullName>
    </submittedName>
</protein>
<gene>
    <name evidence="1" type="ORF">QYM36_001832</name>
</gene>
<proteinExistence type="predicted"/>
<evidence type="ECO:0000313" key="2">
    <source>
        <dbReference type="Proteomes" id="UP001187531"/>
    </source>
</evidence>
<dbReference type="Proteomes" id="UP001187531">
    <property type="component" value="Unassembled WGS sequence"/>
</dbReference>
<dbReference type="EMBL" id="JAVRJZ010000004">
    <property type="protein sequence ID" value="KAK2723307.1"/>
    <property type="molecule type" value="Genomic_DNA"/>
</dbReference>